<dbReference type="Proteomes" id="UP000311919">
    <property type="component" value="Unassembled WGS sequence"/>
</dbReference>
<organism evidence="1 2">
    <name type="scientific">Schistosoma japonicum</name>
    <name type="common">Blood fluke</name>
    <dbReference type="NCBI Taxonomy" id="6182"/>
    <lineage>
        <taxon>Eukaryota</taxon>
        <taxon>Metazoa</taxon>
        <taxon>Spiralia</taxon>
        <taxon>Lophotrochozoa</taxon>
        <taxon>Platyhelminthes</taxon>
        <taxon>Trematoda</taxon>
        <taxon>Digenea</taxon>
        <taxon>Strigeidida</taxon>
        <taxon>Schistosomatoidea</taxon>
        <taxon>Schistosomatidae</taxon>
        <taxon>Schistosoma</taxon>
    </lineage>
</organism>
<keyword evidence="2" id="KW-1185">Reference proteome</keyword>
<proteinExistence type="predicted"/>
<feature type="non-terminal residue" evidence="1">
    <location>
        <position position="1"/>
    </location>
</feature>
<gene>
    <name evidence="1" type="ORF">EWB00_000998</name>
</gene>
<reference evidence="1 2" key="1">
    <citation type="submission" date="2019-03" db="EMBL/GenBank/DDBJ databases">
        <title>An improved genome assembly of the fluke Schistosoma japonicum.</title>
        <authorList>
            <person name="Hu W."/>
            <person name="Luo F."/>
            <person name="Yin M."/>
            <person name="Mo X."/>
            <person name="Sun C."/>
            <person name="Wu Q."/>
            <person name="Zhu B."/>
            <person name="Xiang M."/>
            <person name="Wang J."/>
            <person name="Wang Y."/>
            <person name="Zhang T."/>
            <person name="Xu B."/>
            <person name="Zheng H."/>
            <person name="Feng Z."/>
        </authorList>
    </citation>
    <scope>NUCLEOTIDE SEQUENCE [LARGE SCALE GENOMIC DNA]</scope>
    <source>
        <strain evidence="1">HuSjv2</strain>
        <tissue evidence="1">Worms</tissue>
    </source>
</reference>
<evidence type="ECO:0000313" key="1">
    <source>
        <dbReference type="EMBL" id="TNN15879.1"/>
    </source>
</evidence>
<accession>A0A4Z2DHF3</accession>
<dbReference type="EMBL" id="SKCS01000140">
    <property type="protein sequence ID" value="TNN15879.1"/>
    <property type="molecule type" value="Genomic_DNA"/>
</dbReference>
<name>A0A4Z2DHF3_SCHJA</name>
<evidence type="ECO:0000313" key="2">
    <source>
        <dbReference type="Proteomes" id="UP000311919"/>
    </source>
</evidence>
<comment type="caution">
    <text evidence="1">The sequence shown here is derived from an EMBL/GenBank/DDBJ whole genome shotgun (WGS) entry which is preliminary data.</text>
</comment>
<sequence length="83" mass="9460">IICGLLLKQPPSLKVIDPTSVNSQFMLNKNMSERKKPYKILVIVNNSKSVLTKQCRSENNNQLSMNEASSLMMQLLKFSLVKY</sequence>
<dbReference type="AlphaFoldDB" id="A0A4Z2DHF3"/>
<feature type="non-terminal residue" evidence="1">
    <location>
        <position position="83"/>
    </location>
</feature>
<protein>
    <submittedName>
        <fullName evidence="1">Uncharacterized protein</fullName>
    </submittedName>
</protein>